<evidence type="ECO:0000313" key="2">
    <source>
        <dbReference type="Proteomes" id="UP000654108"/>
    </source>
</evidence>
<keyword evidence="2" id="KW-1185">Reference proteome</keyword>
<proteinExistence type="predicted"/>
<dbReference type="RefSeq" id="WP_191775319.1">
    <property type="nucleotide sequence ID" value="NZ_JACYFU010000002.1"/>
</dbReference>
<evidence type="ECO:0000313" key="1">
    <source>
        <dbReference type="EMBL" id="MBD8066039.1"/>
    </source>
</evidence>
<accession>A0A927FWP8</accession>
<dbReference type="Proteomes" id="UP000654108">
    <property type="component" value="Unassembled WGS sequence"/>
</dbReference>
<organism evidence="1 2">
    <name type="scientific">Devosia oryzisoli</name>
    <dbReference type="NCBI Taxonomy" id="2774138"/>
    <lineage>
        <taxon>Bacteria</taxon>
        <taxon>Pseudomonadati</taxon>
        <taxon>Pseudomonadota</taxon>
        <taxon>Alphaproteobacteria</taxon>
        <taxon>Hyphomicrobiales</taxon>
        <taxon>Devosiaceae</taxon>
        <taxon>Devosia</taxon>
    </lineage>
</organism>
<gene>
    <name evidence="1" type="ORF">IC608_11200</name>
</gene>
<name>A0A927FWP8_9HYPH</name>
<dbReference type="EMBL" id="JACYFU010000002">
    <property type="protein sequence ID" value="MBD8066039.1"/>
    <property type="molecule type" value="Genomic_DNA"/>
</dbReference>
<comment type="caution">
    <text evidence="1">The sequence shown here is derived from an EMBL/GenBank/DDBJ whole genome shotgun (WGS) entry which is preliminary data.</text>
</comment>
<reference evidence="1" key="1">
    <citation type="submission" date="2020-09" db="EMBL/GenBank/DDBJ databases">
        <title>Genome seq and assembly of Devosia sp.</title>
        <authorList>
            <person name="Chhetri G."/>
        </authorList>
    </citation>
    <scope>NUCLEOTIDE SEQUENCE</scope>
    <source>
        <strain evidence="1">PTR5</strain>
    </source>
</reference>
<sequence length="123" mass="13286">MADHKKDQMDSLIDFILSGEEHVNPDDQDNLNMFNDAIAAGEKKLARARLERAKAGSSLKQGASATVLDLENARRLLARAKAGDTSAQVTLAARFGDGTMDADLDAIAEDIAELEAEVRDEED</sequence>
<dbReference type="AlphaFoldDB" id="A0A927FWP8"/>
<protein>
    <submittedName>
        <fullName evidence="1">Uncharacterized protein</fullName>
    </submittedName>
</protein>